<dbReference type="Pfam" id="PF06017">
    <property type="entry name" value="Myosin_TH1"/>
    <property type="match status" value="1"/>
</dbReference>
<protein>
    <submittedName>
        <fullName evidence="19">Myosin Ic, paralog b</fullName>
    </submittedName>
</protein>
<dbReference type="Ensembl" id="ENSFHET00000035098.1">
    <property type="protein sequence ID" value="ENSFHEP00000020192.1"/>
    <property type="gene ID" value="ENSFHEG00000022128.1"/>
</dbReference>
<dbReference type="InterPro" id="IPR036072">
    <property type="entry name" value="MYSc_Myo1"/>
</dbReference>
<dbReference type="GO" id="GO:0016459">
    <property type="term" value="C:myosin complex"/>
    <property type="evidence" value="ECO:0007669"/>
    <property type="project" value="UniProtKB-KW"/>
</dbReference>
<evidence type="ECO:0000313" key="20">
    <source>
        <dbReference type="Proteomes" id="UP000265000"/>
    </source>
</evidence>
<keyword evidence="11 16" id="KW-0518">Myosin</keyword>
<dbReference type="GO" id="GO:0060171">
    <property type="term" value="C:stereocilium membrane"/>
    <property type="evidence" value="ECO:0007669"/>
    <property type="project" value="UniProtKB-SubCell"/>
</dbReference>
<dbReference type="SUPFAM" id="SSF52540">
    <property type="entry name" value="P-loop containing nucleoside triphosphate hydrolases"/>
    <property type="match status" value="1"/>
</dbReference>
<dbReference type="Gene3D" id="1.20.120.720">
    <property type="entry name" value="Myosin VI head, motor domain, U50 subdomain"/>
    <property type="match status" value="2"/>
</dbReference>
<keyword evidence="12" id="KW-0472">Membrane</keyword>
<dbReference type="Gene3D" id="1.10.10.820">
    <property type="match status" value="1"/>
</dbReference>
<dbReference type="Gene3D" id="6.20.240.20">
    <property type="match status" value="1"/>
</dbReference>
<dbReference type="CDD" id="cd01378">
    <property type="entry name" value="MYSc_Myo1"/>
    <property type="match status" value="1"/>
</dbReference>
<keyword evidence="6" id="KW-0963">Cytoplasm</keyword>
<comment type="subcellular location">
    <subcellularLocation>
        <location evidence="1">Cell projection</location>
        <location evidence="1">Stereocilium membrane</location>
    </subcellularLocation>
    <subcellularLocation>
        <location evidence="2">Cytoplasm</location>
        <location evidence="2">Cell cortex</location>
    </subcellularLocation>
</comment>
<dbReference type="AlphaFoldDB" id="A0A3Q2Q2U5"/>
<dbReference type="Gene3D" id="1.20.58.530">
    <property type="match status" value="1"/>
</dbReference>
<evidence type="ECO:0000259" key="18">
    <source>
        <dbReference type="PROSITE" id="PS51757"/>
    </source>
</evidence>
<feature type="domain" description="Myosin motor" evidence="17">
    <location>
        <begin position="52"/>
        <end position="692"/>
    </location>
</feature>
<evidence type="ECO:0000256" key="11">
    <source>
        <dbReference type="ARBA" id="ARBA00023123"/>
    </source>
</evidence>
<dbReference type="GO" id="GO:0006897">
    <property type="term" value="P:endocytosis"/>
    <property type="evidence" value="ECO:0007669"/>
    <property type="project" value="TreeGrafter"/>
</dbReference>
<dbReference type="GO" id="GO:0000146">
    <property type="term" value="F:microfilament motor activity"/>
    <property type="evidence" value="ECO:0007669"/>
    <property type="project" value="TreeGrafter"/>
</dbReference>
<keyword evidence="15" id="KW-0966">Cell projection</keyword>
<evidence type="ECO:0000256" key="13">
    <source>
        <dbReference type="ARBA" id="ARBA00023175"/>
    </source>
</evidence>
<dbReference type="Pfam" id="PF00612">
    <property type="entry name" value="IQ"/>
    <property type="match status" value="1"/>
</dbReference>
<dbReference type="PROSITE" id="PS50096">
    <property type="entry name" value="IQ"/>
    <property type="match status" value="2"/>
</dbReference>
<evidence type="ECO:0000256" key="15">
    <source>
        <dbReference type="ARBA" id="ARBA00023273"/>
    </source>
</evidence>
<reference evidence="19" key="1">
    <citation type="submission" date="2025-08" db="UniProtKB">
        <authorList>
            <consortium name="Ensembl"/>
        </authorList>
    </citation>
    <scope>IDENTIFICATION</scope>
</reference>
<dbReference type="PRINTS" id="PR00193">
    <property type="entry name" value="MYOSINHEAVY"/>
</dbReference>
<dbReference type="Gene3D" id="3.40.850.10">
    <property type="entry name" value="Kinesin motor domain"/>
    <property type="match status" value="2"/>
</dbReference>
<dbReference type="FunFam" id="1.10.10.820:FF:000001">
    <property type="entry name" value="Myosin heavy chain"/>
    <property type="match status" value="1"/>
</dbReference>
<evidence type="ECO:0000256" key="9">
    <source>
        <dbReference type="ARBA" id="ARBA00022840"/>
    </source>
</evidence>
<dbReference type="GO" id="GO:0005902">
    <property type="term" value="C:microvillus"/>
    <property type="evidence" value="ECO:0007669"/>
    <property type="project" value="TreeGrafter"/>
</dbReference>
<sequence length="1024" mass="117621">MMELRIQLIPTGEIILPPGKNGENYCHNCRVVASDGVRAMMESALTARDRVGVQDFVLLENYTSEAAFIENLRKRFKENLIYTYIGSVLVSVNPYKDLEIYTKNHMERYRGVNFYEVSPHIYAVSDNAYRSMRTERKDQCILISGESGAGKTEASKKILQYYAVTCPASEHVQTIKDRLLQSNPVLEAFGNAKTLRNDNSSRFGKYMDIQFDFKGAPVGGHIINYLLEKSRVVHQNHGERNFHIFYQIIEGGEEDLLRRLGLERNSQQYQYLVKGNCPKVSSINDRSDWKVVRKALAVIGFNDDEVEELLNIIASVLHLGNVQYKEEEGYAYITSDTQIKYLARLLGVNGTVLTEALTHKKIIAKGEEDESHKDASVIGLLDIYGFEVFQHNSFEQFCINYCNEKLQQLFIELTLKSEQEEYEAEGITWEPVQYFNNKIICDLVEEKFKGIISILDEECLRPGDASDVTFLQKLEDTLGGHPHFVTHKLADGKTRKVMGREEFRLLHYAGEVNYNVNGFLDKNNDLLFRNLKEVMCMSENKILTQCFDRDELSDKKRPDTAATQFKASLAKLMEILMSKEPSYVRCIKPNDSKQAVRFDEVLIRHQVKYLGLMENLRVRRAGFAYRRRYETFLQRYKSLCPETWPNWNGKLSDGVSTLVKHLGYKPEEYKLGRSKIFIRFPKTLFATEDALETRKHGLATKLQAGWKGYCQKTKFQKLRTSAIAIQAWWRGILARRKAQRRRQAANTIRRFIKGFIYRHKERCPENEYFLDYVRYSFLMNLHRNLPKNVLDKSWPTPPAALTESSELLRKMCMQNMVWSYCKKIDSEWKHQMEQKMIASDIFKDKKDNYPQSVPKLFVGTRLNGEDINPKAIQALGSEKMKYAVPVTKYDRKGYKPRSRQLLLTANSAIIVEEGKLKQRIDYGALKGISVSSLSDGLFVLHVPSEDNKQKGDVVLQSDHVIETLTKIAICADKINSININQGSIKFTAGHGKEGIIDFTPGSELLVAKAKNGHLSVTAPRLNSR</sequence>
<dbReference type="InterPro" id="IPR027417">
    <property type="entry name" value="P-loop_NTPase"/>
</dbReference>
<dbReference type="GO" id="GO:0005524">
    <property type="term" value="F:ATP binding"/>
    <property type="evidence" value="ECO:0007669"/>
    <property type="project" value="UniProtKB-UniRule"/>
</dbReference>
<organism evidence="19 20">
    <name type="scientific">Fundulus heteroclitus</name>
    <name type="common">Killifish</name>
    <name type="synonym">Mummichog</name>
    <dbReference type="NCBI Taxonomy" id="8078"/>
    <lineage>
        <taxon>Eukaryota</taxon>
        <taxon>Metazoa</taxon>
        <taxon>Chordata</taxon>
        <taxon>Craniata</taxon>
        <taxon>Vertebrata</taxon>
        <taxon>Euteleostomi</taxon>
        <taxon>Actinopterygii</taxon>
        <taxon>Neopterygii</taxon>
        <taxon>Teleostei</taxon>
        <taxon>Neoteleostei</taxon>
        <taxon>Acanthomorphata</taxon>
        <taxon>Ovalentaria</taxon>
        <taxon>Atherinomorphae</taxon>
        <taxon>Cyprinodontiformes</taxon>
        <taxon>Fundulidae</taxon>
        <taxon>Fundulus</taxon>
    </lineage>
</organism>
<accession>A0A3Q2Q2U5</accession>
<dbReference type="InterPro" id="IPR001609">
    <property type="entry name" value="Myosin_head_motor_dom-like"/>
</dbReference>
<evidence type="ECO:0000256" key="10">
    <source>
        <dbReference type="ARBA" id="ARBA00022990"/>
    </source>
</evidence>
<dbReference type="SMART" id="SM00242">
    <property type="entry name" value="MYSc"/>
    <property type="match status" value="1"/>
</dbReference>
<proteinExistence type="inferred from homology"/>
<evidence type="ECO:0000256" key="16">
    <source>
        <dbReference type="PROSITE-ProRule" id="PRU00782"/>
    </source>
</evidence>
<dbReference type="GO" id="GO:0030048">
    <property type="term" value="P:actin filament-based movement"/>
    <property type="evidence" value="ECO:0007669"/>
    <property type="project" value="TreeGrafter"/>
</dbReference>
<feature type="binding site" evidence="16">
    <location>
        <begin position="145"/>
        <end position="152"/>
    </location>
    <ligand>
        <name>ATP</name>
        <dbReference type="ChEBI" id="CHEBI:30616"/>
    </ligand>
</feature>
<dbReference type="FunFam" id="3.40.850.10:FF:000101">
    <property type="entry name" value="Slow myosin heavy chain 2"/>
    <property type="match status" value="1"/>
</dbReference>
<evidence type="ECO:0000256" key="4">
    <source>
        <dbReference type="ARBA" id="ARBA00022475"/>
    </source>
</evidence>
<evidence type="ECO:0000259" key="17">
    <source>
        <dbReference type="PROSITE" id="PS51456"/>
    </source>
</evidence>
<keyword evidence="9 16" id="KW-0067">ATP-binding</keyword>
<keyword evidence="8 16" id="KW-0547">Nucleotide-binding</keyword>
<dbReference type="InterPro" id="IPR036961">
    <property type="entry name" value="Kinesin_motor_dom_sf"/>
</dbReference>
<dbReference type="Proteomes" id="UP000265000">
    <property type="component" value="Unplaced"/>
</dbReference>
<dbReference type="GeneTree" id="ENSGT00940000157915"/>
<evidence type="ECO:0000256" key="12">
    <source>
        <dbReference type="ARBA" id="ARBA00023136"/>
    </source>
</evidence>
<dbReference type="PROSITE" id="PS51456">
    <property type="entry name" value="MYOSIN_MOTOR"/>
    <property type="match status" value="1"/>
</dbReference>
<evidence type="ECO:0000256" key="5">
    <source>
        <dbReference type="ARBA" id="ARBA00022481"/>
    </source>
</evidence>
<dbReference type="Gene3D" id="1.20.5.190">
    <property type="match status" value="1"/>
</dbReference>
<evidence type="ECO:0000256" key="14">
    <source>
        <dbReference type="ARBA" id="ARBA00023203"/>
    </source>
</evidence>
<feature type="domain" description="TH1" evidence="18">
    <location>
        <begin position="846"/>
        <end position="1020"/>
    </location>
</feature>
<feature type="region of interest" description="Actin-binding" evidence="16">
    <location>
        <begin position="569"/>
        <end position="591"/>
    </location>
</feature>
<keyword evidence="14 16" id="KW-0009">Actin-binding</keyword>
<keyword evidence="4" id="KW-1003">Cell membrane</keyword>
<name>A0A3Q2Q2U5_FUNHE</name>
<evidence type="ECO:0000313" key="19">
    <source>
        <dbReference type="Ensembl" id="ENSFHEP00000020192.1"/>
    </source>
</evidence>
<reference evidence="19" key="2">
    <citation type="submission" date="2025-09" db="UniProtKB">
        <authorList>
            <consortium name="Ensembl"/>
        </authorList>
    </citation>
    <scope>IDENTIFICATION</scope>
</reference>
<dbReference type="Pfam" id="PF00063">
    <property type="entry name" value="Myosin_head"/>
    <property type="match status" value="2"/>
</dbReference>
<dbReference type="PROSITE" id="PS51757">
    <property type="entry name" value="TH1"/>
    <property type="match status" value="1"/>
</dbReference>
<evidence type="ECO:0000256" key="8">
    <source>
        <dbReference type="ARBA" id="ARBA00022741"/>
    </source>
</evidence>
<keyword evidence="20" id="KW-1185">Reference proteome</keyword>
<keyword evidence="5" id="KW-0488">Methylation</keyword>
<dbReference type="GO" id="GO:0007015">
    <property type="term" value="P:actin filament organization"/>
    <property type="evidence" value="ECO:0007669"/>
    <property type="project" value="TreeGrafter"/>
</dbReference>
<comment type="similarity">
    <text evidence="3 16">Belongs to the TRAFAC class myosin-kinesin ATPase superfamily. Myosin family.</text>
</comment>
<evidence type="ECO:0000256" key="6">
    <source>
        <dbReference type="ARBA" id="ARBA00022490"/>
    </source>
</evidence>
<dbReference type="InterPro" id="IPR000048">
    <property type="entry name" value="IQ_motif_EF-hand-BS"/>
</dbReference>
<dbReference type="GO" id="GO:0005938">
    <property type="term" value="C:cell cortex"/>
    <property type="evidence" value="ECO:0007669"/>
    <property type="project" value="UniProtKB-SubCell"/>
</dbReference>
<dbReference type="PANTHER" id="PTHR13140:SF255">
    <property type="entry name" value="UNCONVENTIONAL MYOSIN-IC"/>
    <property type="match status" value="1"/>
</dbReference>
<keyword evidence="10" id="KW-0007">Acetylation</keyword>
<keyword evidence="13 16" id="KW-0505">Motor protein</keyword>
<dbReference type="PANTHER" id="PTHR13140">
    <property type="entry name" value="MYOSIN"/>
    <property type="match status" value="1"/>
</dbReference>
<dbReference type="InterPro" id="IPR010926">
    <property type="entry name" value="Myosin_TH1"/>
</dbReference>
<evidence type="ECO:0000256" key="2">
    <source>
        <dbReference type="ARBA" id="ARBA00004544"/>
    </source>
</evidence>
<evidence type="ECO:0000256" key="1">
    <source>
        <dbReference type="ARBA" id="ARBA00004289"/>
    </source>
</evidence>
<evidence type="ECO:0000256" key="3">
    <source>
        <dbReference type="ARBA" id="ARBA00008314"/>
    </source>
</evidence>
<evidence type="ECO:0000256" key="7">
    <source>
        <dbReference type="ARBA" id="ARBA00022737"/>
    </source>
</evidence>
<dbReference type="GO" id="GO:0051015">
    <property type="term" value="F:actin filament binding"/>
    <property type="evidence" value="ECO:0007669"/>
    <property type="project" value="TreeGrafter"/>
</dbReference>
<keyword evidence="7" id="KW-0677">Repeat</keyword>
<dbReference type="FunFam" id="1.20.58.530:FF:000004">
    <property type="entry name" value="Unconventional myosin ID"/>
    <property type="match status" value="1"/>
</dbReference>
<dbReference type="SMART" id="SM00015">
    <property type="entry name" value="IQ"/>
    <property type="match status" value="3"/>
</dbReference>